<organism evidence="1 2">
    <name type="scientific">Mycobacterium heckeshornense</name>
    <dbReference type="NCBI Taxonomy" id="110505"/>
    <lineage>
        <taxon>Bacteria</taxon>
        <taxon>Bacillati</taxon>
        <taxon>Actinomycetota</taxon>
        <taxon>Actinomycetes</taxon>
        <taxon>Mycobacteriales</taxon>
        <taxon>Mycobacteriaceae</taxon>
        <taxon>Mycobacterium</taxon>
    </lineage>
</organism>
<proteinExistence type="predicted"/>
<dbReference type="AlphaFoldDB" id="A0A2I3EKH4"/>
<protein>
    <submittedName>
        <fullName evidence="1">UsfY protein</fullName>
    </submittedName>
</protein>
<dbReference type="RefSeq" id="WP_071700452.1">
    <property type="nucleotide sequence ID" value="NZ_AP024237.1"/>
</dbReference>
<evidence type="ECO:0000313" key="2">
    <source>
        <dbReference type="Proteomes" id="UP000595446"/>
    </source>
</evidence>
<accession>A0A2I3EKH4</accession>
<gene>
    <name evidence="1" type="ORF">MHEC_24280</name>
</gene>
<sequence length="100" mass="10381">MGETSQDPVDYHRTTRPHAGEAIKDTAKLPGLVLVGAGVVAMAICVAALAMGQVGVGIAAVVVGLLASAAGLAWLAAERRRVRDIERRQPTPRSGDTPRN</sequence>
<reference evidence="1 2" key="1">
    <citation type="submission" date="2020-12" db="EMBL/GenBank/DDBJ databases">
        <title>Complete genome sequence of Mycobacterium heckeshornense JCM 15655T, closely related to a pathogenic non-tuberculous mycobacterial species Mycobacterium xenopi.</title>
        <authorList>
            <person name="Yoshida M."/>
            <person name="Fukano H."/>
            <person name="Asakura T."/>
            <person name="Suzuki M."/>
            <person name="Hoshino Y."/>
        </authorList>
    </citation>
    <scope>NUCLEOTIDE SEQUENCE [LARGE SCALE GENOMIC DNA]</scope>
    <source>
        <strain evidence="1 2">JCM 15655</strain>
    </source>
</reference>
<evidence type="ECO:0000313" key="1">
    <source>
        <dbReference type="EMBL" id="BCO35995.1"/>
    </source>
</evidence>
<dbReference type="STRING" id="110505.ACT16_19275"/>
<dbReference type="EMBL" id="AP024237">
    <property type="protein sequence ID" value="BCO35995.1"/>
    <property type="molecule type" value="Genomic_DNA"/>
</dbReference>
<name>A0A2I3EKH4_9MYCO</name>
<keyword evidence="2" id="KW-1185">Reference proteome</keyword>
<dbReference type="Proteomes" id="UP000595446">
    <property type="component" value="Chromosome"/>
</dbReference>